<feature type="transmembrane region" description="Helical" evidence="1">
    <location>
        <begin position="555"/>
        <end position="573"/>
    </location>
</feature>
<evidence type="ECO:0000313" key="4">
    <source>
        <dbReference type="Proteomes" id="UP000006671"/>
    </source>
</evidence>
<dbReference type="EMBL" id="GG738876">
    <property type="protein sequence ID" value="EFC42978.1"/>
    <property type="molecule type" value="Genomic_DNA"/>
</dbReference>
<evidence type="ECO:0000256" key="1">
    <source>
        <dbReference type="SAM" id="Phobius"/>
    </source>
</evidence>
<keyword evidence="4" id="KW-1185">Reference proteome</keyword>
<evidence type="ECO:0000313" key="3">
    <source>
        <dbReference type="EMBL" id="EFC42978.1"/>
    </source>
</evidence>
<dbReference type="GeneID" id="8852125"/>
<feature type="transmembrane region" description="Helical" evidence="1">
    <location>
        <begin position="434"/>
        <end position="458"/>
    </location>
</feature>
<keyword evidence="1" id="KW-1133">Transmembrane helix</keyword>
<dbReference type="RefSeq" id="XP_002675722.1">
    <property type="nucleotide sequence ID" value="XM_002675676.1"/>
</dbReference>
<feature type="transmembrane region" description="Helical" evidence="1">
    <location>
        <begin position="393"/>
        <end position="413"/>
    </location>
</feature>
<dbReference type="InParanoid" id="D2VJM5"/>
<feature type="transmembrane region" description="Helical" evidence="1">
    <location>
        <begin position="292"/>
        <end position="316"/>
    </location>
</feature>
<gene>
    <name evidence="3" type="ORF">NAEGRDRAFT_69092</name>
</gene>
<dbReference type="OMA" id="YYPFMFT"/>
<keyword evidence="1" id="KW-0812">Transmembrane</keyword>
<keyword evidence="1" id="KW-0472">Membrane</keyword>
<keyword evidence="2" id="KW-0732">Signal</keyword>
<dbReference type="KEGG" id="ngr:NAEGRDRAFT_69092"/>
<feature type="signal peptide" evidence="2">
    <location>
        <begin position="1"/>
        <end position="24"/>
    </location>
</feature>
<dbReference type="VEuPathDB" id="AmoebaDB:NAEGRDRAFT_69092"/>
<evidence type="ECO:0000256" key="2">
    <source>
        <dbReference type="SAM" id="SignalP"/>
    </source>
</evidence>
<proteinExistence type="predicted"/>
<reference evidence="3 4" key="1">
    <citation type="journal article" date="2010" name="Cell">
        <title>The genome of Naegleria gruberi illuminates early eukaryotic versatility.</title>
        <authorList>
            <person name="Fritz-Laylin L.K."/>
            <person name="Prochnik S.E."/>
            <person name="Ginger M.L."/>
            <person name="Dacks J.B."/>
            <person name="Carpenter M.L."/>
            <person name="Field M.C."/>
            <person name="Kuo A."/>
            <person name="Paredez A."/>
            <person name="Chapman J."/>
            <person name="Pham J."/>
            <person name="Shu S."/>
            <person name="Neupane R."/>
            <person name="Cipriano M."/>
            <person name="Mancuso J."/>
            <person name="Tu H."/>
            <person name="Salamov A."/>
            <person name="Lindquist E."/>
            <person name="Shapiro H."/>
            <person name="Lucas S."/>
            <person name="Grigoriev I.V."/>
            <person name="Cande W.Z."/>
            <person name="Fulton C."/>
            <person name="Rokhsar D.S."/>
            <person name="Dawson S.C."/>
        </authorList>
    </citation>
    <scope>NUCLEOTIDE SEQUENCE [LARGE SCALE GENOMIC DNA]</scope>
    <source>
        <strain evidence="3 4">NEG-M</strain>
    </source>
</reference>
<feature type="chain" id="PRO_5003037646" evidence="2">
    <location>
        <begin position="25"/>
        <end position="599"/>
    </location>
</feature>
<sequence length="599" mass="69145">MSTILSNSLFIITLLLLVVSNSYQSTNNSNLTTVTSFYYPQYECLKHTPVNQFYYPFMFTLDTPFYDYCKLPTIGNAPQDFYKDSQLISSLLDGSFSCVDFLCSNDKEWNLSNKTQLTTLGVMWNYCFYCNTEGRNSSSINSTSEIFREKLMLGQCDAFSIANSSLNFLENFNRVSNRHCNGDSYVERRHLPFLEYYFFQTDYFINSFARYRKNNFNEVYSDAKTYISKVKLQSILTFYFKDLFERSTLDSAPLNIPVSCWCDYGSSSKTIGFQCYDYYQGWQLLCTYRICVVIFTLLYGSCSLFYSLVLVVPRIVERISSFKQRNDIRLMETNCKKPLYFIRHFLDIVTQPPIFFTLSAFFGMLENCFRFLFNFSVFNGFFNSFYSGIFRSISIGLACCGYSALVISWAHVIDLAKRKTSSAPFSSQLSKLNVVILTICYIGMLISGIVSAIILIVVKNSSTGYIFLTVAVLIYLFTFVVGFAFYGIKILLSLRKTSDTSSIIEYRFTKFILLETVFFLIGWIVSLFMLVSYVFGFDSMGLFWGLNRNIFMDTMLNAVSILSCYITFNRNAFEMVYGKKFLSLCSCEKNNDTTSDNKQ</sequence>
<dbReference type="AlphaFoldDB" id="D2VJM5"/>
<dbReference type="OrthoDB" id="10255785at2759"/>
<protein>
    <submittedName>
        <fullName evidence="3">Predicted protein</fullName>
    </submittedName>
</protein>
<name>D2VJM5_NAEGR</name>
<organism evidence="4">
    <name type="scientific">Naegleria gruberi</name>
    <name type="common">Amoeba</name>
    <dbReference type="NCBI Taxonomy" id="5762"/>
    <lineage>
        <taxon>Eukaryota</taxon>
        <taxon>Discoba</taxon>
        <taxon>Heterolobosea</taxon>
        <taxon>Tetramitia</taxon>
        <taxon>Eutetramitia</taxon>
        <taxon>Vahlkampfiidae</taxon>
        <taxon>Naegleria</taxon>
    </lineage>
</organism>
<feature type="transmembrane region" description="Helical" evidence="1">
    <location>
        <begin position="512"/>
        <end position="535"/>
    </location>
</feature>
<feature type="transmembrane region" description="Helical" evidence="1">
    <location>
        <begin position="464"/>
        <end position="492"/>
    </location>
</feature>
<accession>D2VJM5</accession>
<dbReference type="Proteomes" id="UP000006671">
    <property type="component" value="Unassembled WGS sequence"/>
</dbReference>